<dbReference type="PRINTS" id="PR00038">
    <property type="entry name" value="HTHLUXR"/>
</dbReference>
<dbReference type="AlphaFoldDB" id="A0A9X4LIF7"/>
<dbReference type="PROSITE" id="PS50043">
    <property type="entry name" value="HTH_LUXR_2"/>
    <property type="match status" value="1"/>
</dbReference>
<feature type="domain" description="HTH luxR-type" evidence="1">
    <location>
        <begin position="287"/>
        <end position="352"/>
    </location>
</feature>
<gene>
    <name evidence="2" type="ORF">EXJ73_13580</name>
</gene>
<dbReference type="GO" id="GO:0003677">
    <property type="term" value="F:DNA binding"/>
    <property type="evidence" value="ECO:0007669"/>
    <property type="project" value="InterPro"/>
</dbReference>
<dbReference type="CDD" id="cd06170">
    <property type="entry name" value="LuxR_C_like"/>
    <property type="match status" value="1"/>
</dbReference>
<dbReference type="InterPro" id="IPR000073">
    <property type="entry name" value="AB_hydrolase_1"/>
</dbReference>
<organism evidence="2 3">
    <name type="scientific">Pelomonas aquatica</name>
    <dbReference type="NCBI Taxonomy" id="431058"/>
    <lineage>
        <taxon>Bacteria</taxon>
        <taxon>Pseudomonadati</taxon>
        <taxon>Pseudomonadota</taxon>
        <taxon>Betaproteobacteria</taxon>
        <taxon>Burkholderiales</taxon>
        <taxon>Sphaerotilaceae</taxon>
        <taxon>Roseateles</taxon>
    </lineage>
</organism>
<keyword evidence="2" id="KW-0378">Hydrolase</keyword>
<dbReference type="Proteomes" id="UP001152766">
    <property type="component" value="Unassembled WGS sequence"/>
</dbReference>
<dbReference type="InterPro" id="IPR000792">
    <property type="entry name" value="Tscrpt_reg_LuxR_C"/>
</dbReference>
<dbReference type="Pfam" id="PF00561">
    <property type="entry name" value="Abhydrolase_1"/>
    <property type="match status" value="1"/>
</dbReference>
<reference evidence="2" key="1">
    <citation type="submission" date="2019-02" db="EMBL/GenBank/DDBJ databases">
        <title>Draft genome of the type strain Pelomonas aquatica CCUG 52575T.</title>
        <authorList>
            <person name="Gomila M."/>
            <person name="Lalucat J."/>
        </authorList>
    </citation>
    <scope>NUCLEOTIDE SEQUENCE</scope>
    <source>
        <strain evidence="2">CCUG 52575</strain>
    </source>
</reference>
<dbReference type="Gene3D" id="3.40.50.1820">
    <property type="entry name" value="alpha/beta hydrolase"/>
    <property type="match status" value="1"/>
</dbReference>
<dbReference type="SUPFAM" id="SSF46894">
    <property type="entry name" value="C-terminal effector domain of the bipartite response regulators"/>
    <property type="match status" value="1"/>
</dbReference>
<name>A0A9X4LIF7_9BURK</name>
<dbReference type="InterPro" id="IPR050471">
    <property type="entry name" value="AB_hydrolase"/>
</dbReference>
<accession>A0A9X4LIF7</accession>
<protein>
    <submittedName>
        <fullName evidence="2">Alpha/beta fold hydrolase</fullName>
    </submittedName>
</protein>
<evidence type="ECO:0000259" key="1">
    <source>
        <dbReference type="PROSITE" id="PS50043"/>
    </source>
</evidence>
<dbReference type="SUPFAM" id="SSF53474">
    <property type="entry name" value="alpha/beta-Hydrolases"/>
    <property type="match status" value="1"/>
</dbReference>
<evidence type="ECO:0000313" key="3">
    <source>
        <dbReference type="Proteomes" id="UP001152766"/>
    </source>
</evidence>
<dbReference type="PANTHER" id="PTHR43433">
    <property type="entry name" value="HYDROLASE, ALPHA/BETA FOLD FAMILY PROTEIN"/>
    <property type="match status" value="1"/>
</dbReference>
<dbReference type="PRINTS" id="PR00111">
    <property type="entry name" value="ABHYDROLASE"/>
</dbReference>
<dbReference type="EMBL" id="SGUG01000018">
    <property type="protein sequence ID" value="MDG0863496.1"/>
    <property type="molecule type" value="Genomic_DNA"/>
</dbReference>
<dbReference type="InterPro" id="IPR036388">
    <property type="entry name" value="WH-like_DNA-bd_sf"/>
</dbReference>
<proteinExistence type="predicted"/>
<comment type="caution">
    <text evidence="2">The sequence shown here is derived from an EMBL/GenBank/DDBJ whole genome shotgun (WGS) entry which is preliminary data.</text>
</comment>
<dbReference type="InterPro" id="IPR016032">
    <property type="entry name" value="Sig_transdc_resp-reg_C-effctor"/>
</dbReference>
<dbReference type="Pfam" id="PF00196">
    <property type="entry name" value="GerE"/>
    <property type="match status" value="1"/>
</dbReference>
<dbReference type="RefSeq" id="WP_268152793.1">
    <property type="nucleotide sequence ID" value="NZ_JAPPUW010000017.1"/>
</dbReference>
<keyword evidence="3" id="KW-1185">Reference proteome</keyword>
<sequence length="354" mass="38620">MAARREIRFVRSADGVQIATARYGSGPLVLKAATWLTHIDQVAAGSVQQALIDEFSAAHTYVEYDTRGCGLSQRRVEDLSFDAWVRDLEAVADSCGSEQPFTLMGFTCGAGVAVAYAARHPERVGRLILFGGFATSYYSTGHPDPAVRREGDLMRELAAVGWGQDTPAFRQVFVSRFLPDATPAQWAAFDQLQRTTCAPDVAARYLETLYGINVKEAAQRVRCPTLILHPKGDQMVSFDQGRRLASLVPGARFVPLEGRNHIPFPTEPAFEAFRREVRDFLGHAAPATVAEARLTARQRDVLGRIAAGATDKEVAAALQLSPRTVEMHVGSALKALGCRTRAEAVHCAARLRLL</sequence>
<dbReference type="PANTHER" id="PTHR43433:SF8">
    <property type="entry name" value="BIFUNCTIONAL LIPASE_ADENYLATE CYCLASE LIPJ"/>
    <property type="match status" value="1"/>
</dbReference>
<evidence type="ECO:0000313" key="2">
    <source>
        <dbReference type="EMBL" id="MDG0863496.1"/>
    </source>
</evidence>
<dbReference type="GO" id="GO:0016787">
    <property type="term" value="F:hydrolase activity"/>
    <property type="evidence" value="ECO:0007669"/>
    <property type="project" value="UniProtKB-KW"/>
</dbReference>
<dbReference type="SMART" id="SM00421">
    <property type="entry name" value="HTH_LUXR"/>
    <property type="match status" value="1"/>
</dbReference>
<dbReference type="InterPro" id="IPR029058">
    <property type="entry name" value="AB_hydrolase_fold"/>
</dbReference>
<dbReference type="Gene3D" id="1.10.10.10">
    <property type="entry name" value="Winged helix-like DNA-binding domain superfamily/Winged helix DNA-binding domain"/>
    <property type="match status" value="1"/>
</dbReference>
<dbReference type="GO" id="GO:0006355">
    <property type="term" value="P:regulation of DNA-templated transcription"/>
    <property type="evidence" value="ECO:0007669"/>
    <property type="project" value="InterPro"/>
</dbReference>